<keyword evidence="2" id="KW-1185">Reference proteome</keyword>
<protein>
    <submittedName>
        <fullName evidence="1">Uncharacterized protein</fullName>
    </submittedName>
</protein>
<comment type="caution">
    <text evidence="1">The sequence shown here is derived from an EMBL/GenBank/DDBJ whole genome shotgun (WGS) entry which is preliminary data.</text>
</comment>
<dbReference type="Proteomes" id="UP001159427">
    <property type="component" value="Unassembled WGS sequence"/>
</dbReference>
<organism evidence="1 2">
    <name type="scientific">Porites evermanni</name>
    <dbReference type="NCBI Taxonomy" id="104178"/>
    <lineage>
        <taxon>Eukaryota</taxon>
        <taxon>Metazoa</taxon>
        <taxon>Cnidaria</taxon>
        <taxon>Anthozoa</taxon>
        <taxon>Hexacorallia</taxon>
        <taxon>Scleractinia</taxon>
        <taxon>Fungiina</taxon>
        <taxon>Poritidae</taxon>
        <taxon>Porites</taxon>
    </lineage>
</organism>
<gene>
    <name evidence="1" type="ORF">PEVE_00013283</name>
</gene>
<evidence type="ECO:0000313" key="2">
    <source>
        <dbReference type="Proteomes" id="UP001159427"/>
    </source>
</evidence>
<accession>A0ABN8RQ02</accession>
<feature type="non-terminal residue" evidence="1">
    <location>
        <position position="1"/>
    </location>
</feature>
<proteinExistence type="predicted"/>
<evidence type="ECO:0000313" key="1">
    <source>
        <dbReference type="EMBL" id="CAH3181057.1"/>
    </source>
</evidence>
<sequence>NEEFSPHFTPPGKYTGELISVEYLRSQSDSFVDKNLEKEIDDAFEDYQSEADKTTEETQEIHDLTLALPFESSDSDSGTEVCATCKILHCGCHGSMACFSQP</sequence>
<dbReference type="EMBL" id="CALNXI010001993">
    <property type="protein sequence ID" value="CAH3181057.1"/>
    <property type="molecule type" value="Genomic_DNA"/>
</dbReference>
<name>A0ABN8RQ02_9CNID</name>
<reference evidence="1 2" key="1">
    <citation type="submission" date="2022-05" db="EMBL/GenBank/DDBJ databases">
        <authorList>
            <consortium name="Genoscope - CEA"/>
            <person name="William W."/>
        </authorList>
    </citation>
    <scope>NUCLEOTIDE SEQUENCE [LARGE SCALE GENOMIC DNA]</scope>
</reference>